<comment type="caution">
    <text evidence="2">The sequence shown here is derived from an EMBL/GenBank/DDBJ whole genome shotgun (WGS) entry which is preliminary data.</text>
</comment>
<keyword evidence="1" id="KW-0472">Membrane</keyword>
<dbReference type="InterPro" id="IPR007813">
    <property type="entry name" value="PilN"/>
</dbReference>
<dbReference type="Pfam" id="PF05137">
    <property type="entry name" value="PilN"/>
    <property type="match status" value="1"/>
</dbReference>
<reference evidence="2 3" key="1">
    <citation type="journal article" date="2016" name="Nat. Commun.">
        <title>Thousands of microbial genomes shed light on interconnected biogeochemical processes in an aquifer system.</title>
        <authorList>
            <person name="Anantharaman K."/>
            <person name="Brown C.T."/>
            <person name="Hug L.A."/>
            <person name="Sharon I."/>
            <person name="Castelle C.J."/>
            <person name="Probst A.J."/>
            <person name="Thomas B.C."/>
            <person name="Singh A."/>
            <person name="Wilkins M.J."/>
            <person name="Karaoz U."/>
            <person name="Brodie E.L."/>
            <person name="Williams K.H."/>
            <person name="Hubbard S.S."/>
            <person name="Banfield J.F."/>
        </authorList>
    </citation>
    <scope>NUCLEOTIDE SEQUENCE [LARGE SCALE GENOMIC DNA]</scope>
</reference>
<keyword evidence="1" id="KW-0812">Transmembrane</keyword>
<organism evidence="2 3">
    <name type="scientific">Candidatus Sungbacteria bacterium RIFCSPLOWO2_01_FULL_59_16</name>
    <dbReference type="NCBI Taxonomy" id="1802280"/>
    <lineage>
        <taxon>Bacteria</taxon>
        <taxon>Candidatus Sungiibacteriota</taxon>
    </lineage>
</organism>
<dbReference type="AlphaFoldDB" id="A0A1G2LC72"/>
<proteinExistence type="predicted"/>
<dbReference type="STRING" id="1802280.A3B37_01660"/>
<feature type="transmembrane region" description="Helical" evidence="1">
    <location>
        <begin position="25"/>
        <end position="49"/>
    </location>
</feature>
<accession>A0A1G2LC72</accession>
<name>A0A1G2LC72_9BACT</name>
<protein>
    <recommendedName>
        <fullName evidence="4">PilN domain-containing protein</fullName>
    </recommendedName>
</protein>
<evidence type="ECO:0000313" key="2">
    <source>
        <dbReference type="EMBL" id="OHA08392.1"/>
    </source>
</evidence>
<evidence type="ECO:0008006" key="4">
    <source>
        <dbReference type="Google" id="ProtNLM"/>
    </source>
</evidence>
<evidence type="ECO:0000256" key="1">
    <source>
        <dbReference type="SAM" id="Phobius"/>
    </source>
</evidence>
<evidence type="ECO:0000313" key="3">
    <source>
        <dbReference type="Proteomes" id="UP000176705"/>
    </source>
</evidence>
<dbReference type="EMBL" id="MHQS01000017">
    <property type="protein sequence ID" value="OHA08392.1"/>
    <property type="molecule type" value="Genomic_DNA"/>
</dbReference>
<dbReference type="Proteomes" id="UP000176705">
    <property type="component" value="Unassembled WGS sequence"/>
</dbReference>
<keyword evidence="1" id="KW-1133">Transmembrane helix</keyword>
<sequence>MTDSPQPFAVREWASARRAAISDGAAWLLTGSFVIALAAFLAWGGLFAYRRSLDGTREEWRKQVGQEEQALAGERTDELISFAHTLAAVRELLAGHVFGTNVFRFLEEATHPRVQFTNFSFNQESRRIDVSGLAASYRTVAEQVSALEAHREVERVEFGGLAEGERGFISFKLAITVKPTLSRFAPERLLTP</sequence>
<gene>
    <name evidence="2" type="ORF">A3B37_01660</name>
</gene>